<dbReference type="InterPro" id="IPR001611">
    <property type="entry name" value="Leu-rich_rpt"/>
</dbReference>
<feature type="non-terminal residue" evidence="8">
    <location>
        <position position="1"/>
    </location>
</feature>
<evidence type="ECO:0000256" key="3">
    <source>
        <dbReference type="ARBA" id="ARBA00022729"/>
    </source>
</evidence>
<dbReference type="SUPFAM" id="SSF52058">
    <property type="entry name" value="L domain-like"/>
    <property type="match status" value="2"/>
</dbReference>
<comment type="caution">
    <text evidence="8">The sequence shown here is derived from an EMBL/GenBank/DDBJ whole genome shotgun (WGS) entry which is preliminary data.</text>
</comment>
<dbReference type="Pfam" id="PF13855">
    <property type="entry name" value="LRR_8"/>
    <property type="match status" value="1"/>
</dbReference>
<name>M3HLM5_CANMX</name>
<dbReference type="InterPro" id="IPR046956">
    <property type="entry name" value="RLP23-like"/>
</dbReference>
<keyword evidence="5" id="KW-0472">Membrane</keyword>
<dbReference type="STRING" id="1245528.M3HLM5"/>
<keyword evidence="9" id="KW-1185">Reference proteome</keyword>
<reference evidence="8 9" key="1">
    <citation type="submission" date="2013-02" db="EMBL/GenBank/DDBJ databases">
        <title>Genome sequence of Candida maltosa Xu316, a potential industrial strain for xylitol and ethanol production.</title>
        <authorList>
            <person name="Yu J."/>
            <person name="Wang Q."/>
            <person name="Geng X."/>
            <person name="Bao W."/>
            <person name="He P."/>
            <person name="Cai J."/>
        </authorList>
    </citation>
    <scope>NUCLEOTIDE SEQUENCE [LARGE SCALE GENOMIC DNA]</scope>
    <source>
        <strain evidence="9">Xu316</strain>
    </source>
</reference>
<dbReference type="GO" id="GO:0016020">
    <property type="term" value="C:membrane"/>
    <property type="evidence" value="ECO:0007669"/>
    <property type="project" value="UniProtKB-SubCell"/>
</dbReference>
<keyword evidence="2" id="KW-0812">Transmembrane</keyword>
<feature type="domain" description="F-box" evidence="7">
    <location>
        <begin position="3"/>
        <end position="50"/>
    </location>
</feature>
<dbReference type="Gene3D" id="3.80.10.10">
    <property type="entry name" value="Ribonuclease Inhibitor"/>
    <property type="match status" value="1"/>
</dbReference>
<keyword evidence="3" id="KW-0732">Signal</keyword>
<dbReference type="EMBL" id="AOGT01001154">
    <property type="protein sequence ID" value="EMG48337.1"/>
    <property type="molecule type" value="Genomic_DNA"/>
</dbReference>
<dbReference type="PANTHER" id="PTHR48063">
    <property type="entry name" value="LRR RECEPTOR-LIKE KINASE"/>
    <property type="match status" value="1"/>
</dbReference>
<evidence type="ECO:0000256" key="2">
    <source>
        <dbReference type="ARBA" id="ARBA00022692"/>
    </source>
</evidence>
<evidence type="ECO:0000256" key="6">
    <source>
        <dbReference type="ARBA" id="ARBA00023180"/>
    </source>
</evidence>
<evidence type="ECO:0000256" key="5">
    <source>
        <dbReference type="ARBA" id="ARBA00023136"/>
    </source>
</evidence>
<accession>M3HLM5</accession>
<proteinExistence type="predicted"/>
<dbReference type="PROSITE" id="PS50181">
    <property type="entry name" value="FBOX"/>
    <property type="match status" value="1"/>
</dbReference>
<evidence type="ECO:0000313" key="8">
    <source>
        <dbReference type="EMBL" id="EMG48337.1"/>
    </source>
</evidence>
<comment type="subcellular location">
    <subcellularLocation>
        <location evidence="1">Membrane</location>
    </subcellularLocation>
</comment>
<protein>
    <recommendedName>
        <fullName evidence="7">F-box domain-containing protein</fullName>
    </recommendedName>
</protein>
<sequence length="665" mass="76583">MSSRSLSILPNEVLEIIFELVPKETLVKFKEIQQNHAIQTLLYELLYSHITIGESAPQLHSNILPSKSPHGYPTENSFEFLTTTDFIKTIKADPRIKPSRFLFAKFRTILIIHEQTPHVLKDAKIDINEAKLNFKDYSTEELDIIFSYSISSVGYFTTSIDNIPYTRYLRNVNIQCSQVGLDNVSKFSNMTYLELNDGILPDQARLIPRSVTELKCDMDFRYGIREVEPEFPEILERLNLIGYGRRRTYDLHLEKLQKLKILKLDITTANVILPNNITDLETKTWISVQSWHGNCPNLDSLMIWFGPDIEEIEIPGVISFPCGLKKLLLPYEMVYDSSNSPIPMDFPGKLKDFTITVTEPDRNKIILDKCNLNNLKSFTVYDFASTGDIIVAQFPQNLHNLSLLYVENIEEVLSEIQQLDSLHELTISHTASMPSKFNAPSSLKILTLNANKLKEISIIGKNIEVLSLRCNDIRYLDNDTLTLPENLQELDLSGNMVGGISRSFAWPRTLRELDLGHNFFSMVPNLPDWLEVLHCFRFARNENILEEFTIPTNLKYLNLRDTNLNGENLFKITWSRSQTLREVNLAGNNLQHGIFLALLPESLEYLNLDRNCFTEINEIHLCRLSNLKEISICDNTTEFNFTSLRQKLKKRNVEVLCFKTEENTN</sequence>
<dbReference type="PANTHER" id="PTHR48063:SF112">
    <property type="entry name" value="RECEPTOR LIKE PROTEIN 30-LIKE"/>
    <property type="match status" value="1"/>
</dbReference>
<evidence type="ECO:0000256" key="1">
    <source>
        <dbReference type="ARBA" id="ARBA00004370"/>
    </source>
</evidence>
<keyword evidence="4" id="KW-1133">Transmembrane helix</keyword>
<evidence type="ECO:0000313" key="9">
    <source>
        <dbReference type="Proteomes" id="UP000011777"/>
    </source>
</evidence>
<dbReference type="HOGENOM" id="CLU_397932_0_0_1"/>
<evidence type="ECO:0000259" key="7">
    <source>
        <dbReference type="PROSITE" id="PS50181"/>
    </source>
</evidence>
<dbReference type="OrthoDB" id="4019115at2759"/>
<dbReference type="InterPro" id="IPR001810">
    <property type="entry name" value="F-box_dom"/>
</dbReference>
<dbReference type="PROSITE" id="PS51450">
    <property type="entry name" value="LRR"/>
    <property type="match status" value="2"/>
</dbReference>
<evidence type="ECO:0000256" key="4">
    <source>
        <dbReference type="ARBA" id="ARBA00022989"/>
    </source>
</evidence>
<keyword evidence="6" id="KW-0325">Glycoprotein</keyword>
<gene>
    <name evidence="8" type="ORF">G210_1107</name>
</gene>
<dbReference type="AlphaFoldDB" id="M3HLM5"/>
<organism evidence="8 9">
    <name type="scientific">Candida maltosa (strain Xu316)</name>
    <name type="common">Yeast</name>
    <dbReference type="NCBI Taxonomy" id="1245528"/>
    <lineage>
        <taxon>Eukaryota</taxon>
        <taxon>Fungi</taxon>
        <taxon>Dikarya</taxon>
        <taxon>Ascomycota</taxon>
        <taxon>Saccharomycotina</taxon>
        <taxon>Pichiomycetes</taxon>
        <taxon>Debaryomycetaceae</taxon>
        <taxon>Candida/Lodderomyces clade</taxon>
        <taxon>Candida</taxon>
    </lineage>
</organism>
<dbReference type="InterPro" id="IPR032675">
    <property type="entry name" value="LRR_dom_sf"/>
</dbReference>
<dbReference type="Proteomes" id="UP000011777">
    <property type="component" value="Unassembled WGS sequence"/>
</dbReference>